<feature type="domain" description="C2H2-type" evidence="2">
    <location>
        <begin position="204"/>
        <end position="226"/>
    </location>
</feature>
<evidence type="ECO:0000313" key="4">
    <source>
        <dbReference type="Proteomes" id="UP001162162"/>
    </source>
</evidence>
<comment type="caution">
    <text evidence="3">The sequence shown here is derived from an EMBL/GenBank/DDBJ whole genome shotgun (WGS) entry which is preliminary data.</text>
</comment>
<evidence type="ECO:0000313" key="3">
    <source>
        <dbReference type="EMBL" id="KAJ8957847.1"/>
    </source>
</evidence>
<feature type="compositionally biased region" description="Basic and acidic residues" evidence="1">
    <location>
        <begin position="44"/>
        <end position="53"/>
    </location>
</feature>
<dbReference type="InterPro" id="IPR013087">
    <property type="entry name" value="Znf_C2H2_type"/>
</dbReference>
<gene>
    <name evidence="3" type="ORF">NQ318_001843</name>
</gene>
<dbReference type="EMBL" id="JAPWTK010000020">
    <property type="protein sequence ID" value="KAJ8957847.1"/>
    <property type="molecule type" value="Genomic_DNA"/>
</dbReference>
<keyword evidence="4" id="KW-1185">Reference proteome</keyword>
<dbReference type="SMART" id="SM00355">
    <property type="entry name" value="ZnF_C2H2"/>
    <property type="match status" value="3"/>
</dbReference>
<organism evidence="3 4">
    <name type="scientific">Aromia moschata</name>
    <dbReference type="NCBI Taxonomy" id="1265417"/>
    <lineage>
        <taxon>Eukaryota</taxon>
        <taxon>Metazoa</taxon>
        <taxon>Ecdysozoa</taxon>
        <taxon>Arthropoda</taxon>
        <taxon>Hexapoda</taxon>
        <taxon>Insecta</taxon>
        <taxon>Pterygota</taxon>
        <taxon>Neoptera</taxon>
        <taxon>Endopterygota</taxon>
        <taxon>Coleoptera</taxon>
        <taxon>Polyphaga</taxon>
        <taxon>Cucujiformia</taxon>
        <taxon>Chrysomeloidea</taxon>
        <taxon>Cerambycidae</taxon>
        <taxon>Cerambycinae</taxon>
        <taxon>Callichromatini</taxon>
        <taxon>Aromia</taxon>
    </lineage>
</organism>
<dbReference type="Proteomes" id="UP001162162">
    <property type="component" value="Unassembled WGS sequence"/>
</dbReference>
<dbReference type="SUPFAM" id="SSF57667">
    <property type="entry name" value="beta-beta-alpha zinc fingers"/>
    <property type="match status" value="1"/>
</dbReference>
<reference evidence="3" key="1">
    <citation type="journal article" date="2023" name="Insect Mol. Biol.">
        <title>Genome sequencing provides insights into the evolution of gene families encoding plant cell wall-degrading enzymes in longhorned beetles.</title>
        <authorList>
            <person name="Shin N.R."/>
            <person name="Okamura Y."/>
            <person name="Kirsch R."/>
            <person name="Pauchet Y."/>
        </authorList>
    </citation>
    <scope>NUCLEOTIDE SEQUENCE</scope>
    <source>
        <strain evidence="3">AMC_N1</strain>
    </source>
</reference>
<feature type="domain" description="C2H2-type" evidence="2">
    <location>
        <begin position="123"/>
        <end position="145"/>
    </location>
</feature>
<dbReference type="InterPro" id="IPR036236">
    <property type="entry name" value="Znf_C2H2_sf"/>
</dbReference>
<dbReference type="AlphaFoldDB" id="A0AAV8Z1D9"/>
<evidence type="ECO:0000259" key="2">
    <source>
        <dbReference type="SMART" id="SM00355"/>
    </source>
</evidence>
<feature type="region of interest" description="Disordered" evidence="1">
    <location>
        <begin position="44"/>
        <end position="76"/>
    </location>
</feature>
<evidence type="ECO:0000256" key="1">
    <source>
        <dbReference type="SAM" id="MobiDB-lite"/>
    </source>
</evidence>
<name>A0AAV8Z1D9_9CUCU</name>
<dbReference type="Gene3D" id="3.30.160.60">
    <property type="entry name" value="Classic Zinc Finger"/>
    <property type="match status" value="1"/>
</dbReference>
<protein>
    <recommendedName>
        <fullName evidence="2">C2H2-type domain-containing protein</fullName>
    </recommendedName>
</protein>
<accession>A0AAV8Z1D9</accession>
<proteinExistence type="predicted"/>
<sequence length="270" mass="31212">MSAETTVEPVFECVTVKREVTDQMEPEEDSGVCYDALIKQEIKAEDPLSDQKHSQPNGETVHPEIKTEIVSDDDEDGKDPLDIVCVKEEPQDDKIVLNKLLFNWCPEEEVEFPQGAPGLESRYDCSLCDFTTRRLKIFQWHFHEHRKKFQLMAKGANPKHREAEIASKQIKELGLQRGCVGKRKPPVLMSKHILDQHETPTKTYHCHVCSFQTNRRGALMHHVSIHKQSLVYQCDICPYKTHRRATLVTHKEIHEMAAMRTDYKATMCLF</sequence>
<feature type="domain" description="C2H2-type" evidence="2">
    <location>
        <begin position="232"/>
        <end position="254"/>
    </location>
</feature>